<dbReference type="InterPro" id="IPR008979">
    <property type="entry name" value="Galactose-bd-like_sf"/>
</dbReference>
<dbReference type="Gene3D" id="2.60.120.260">
    <property type="entry name" value="Galactose-binding domain-like"/>
    <property type="match status" value="1"/>
</dbReference>
<dbReference type="AlphaFoldDB" id="A0A844D0H4"/>
<gene>
    <name evidence="1" type="ORF">GJ698_16210</name>
</gene>
<dbReference type="RefSeq" id="WP_154358816.1">
    <property type="nucleotide sequence ID" value="NZ_WKJL01000011.1"/>
</dbReference>
<comment type="caution">
    <text evidence="1">The sequence shown here is derived from an EMBL/GenBank/DDBJ whole genome shotgun (WGS) entry which is preliminary data.</text>
</comment>
<reference evidence="1 2" key="1">
    <citation type="submission" date="2019-11" db="EMBL/GenBank/DDBJ databases">
        <title>Novel species isolated from a subtropical stream in China.</title>
        <authorList>
            <person name="Lu H."/>
        </authorList>
    </citation>
    <scope>NUCLEOTIDE SEQUENCE [LARGE SCALE GENOMIC DNA]</scope>
    <source>
        <strain evidence="1 2">FT26W</strain>
    </source>
</reference>
<dbReference type="EMBL" id="WKJL01000011">
    <property type="protein sequence ID" value="MRW85628.1"/>
    <property type="molecule type" value="Genomic_DNA"/>
</dbReference>
<organism evidence="1 2">
    <name type="scientific">Duganella aquatilis</name>
    <dbReference type="NCBI Taxonomy" id="2666082"/>
    <lineage>
        <taxon>Bacteria</taxon>
        <taxon>Pseudomonadati</taxon>
        <taxon>Pseudomonadota</taxon>
        <taxon>Betaproteobacteria</taxon>
        <taxon>Burkholderiales</taxon>
        <taxon>Oxalobacteraceae</taxon>
        <taxon>Telluria group</taxon>
        <taxon>Duganella</taxon>
    </lineage>
</organism>
<evidence type="ECO:0000313" key="1">
    <source>
        <dbReference type="EMBL" id="MRW85628.1"/>
    </source>
</evidence>
<dbReference type="SUPFAM" id="SSF49785">
    <property type="entry name" value="Galactose-binding domain-like"/>
    <property type="match status" value="1"/>
</dbReference>
<keyword evidence="2" id="KW-1185">Reference proteome</keyword>
<sequence length="57" mass="6523">MEGFGTYRYSNDWQKDPAPDSTGLYRYQFTVPADWRSKQIEIVFGGAMTDTLVKING</sequence>
<name>A0A844D0H4_9BURK</name>
<accession>A0A844D0H4</accession>
<protein>
    <submittedName>
        <fullName evidence="1">Uncharacterized protein</fullName>
    </submittedName>
</protein>
<evidence type="ECO:0000313" key="2">
    <source>
        <dbReference type="Proteomes" id="UP000439986"/>
    </source>
</evidence>
<dbReference type="Proteomes" id="UP000439986">
    <property type="component" value="Unassembled WGS sequence"/>
</dbReference>
<proteinExistence type="predicted"/>